<dbReference type="InterPro" id="IPR046347">
    <property type="entry name" value="bZIP_sf"/>
</dbReference>
<feature type="region of interest" description="Disordered" evidence="2">
    <location>
        <begin position="199"/>
        <end position="230"/>
    </location>
</feature>
<evidence type="ECO:0000313" key="4">
    <source>
        <dbReference type="Proteomes" id="UP001642405"/>
    </source>
</evidence>
<dbReference type="PANTHER" id="PTHR37012:SF2">
    <property type="entry name" value="BZIP DOMAIN-CONTAINING PROTEIN-RELATED"/>
    <property type="match status" value="1"/>
</dbReference>
<keyword evidence="1" id="KW-0175">Coiled coil</keyword>
<dbReference type="PANTHER" id="PTHR37012">
    <property type="entry name" value="B-ZIP TRANSCRIPTION FACTOR (EUROFUNG)-RELATED"/>
    <property type="match status" value="1"/>
</dbReference>
<protein>
    <recommendedName>
        <fullName evidence="5">BZIP domain-containing protein</fullName>
    </recommendedName>
</protein>
<dbReference type="Pfam" id="PF11905">
    <property type="entry name" value="DUF3425"/>
    <property type="match status" value="1"/>
</dbReference>
<feature type="compositionally biased region" description="Pro residues" evidence="2">
    <location>
        <begin position="205"/>
        <end position="218"/>
    </location>
</feature>
<proteinExistence type="predicted"/>
<name>A0ABP0AZF6_9PEZI</name>
<sequence>MAKAATTTADRTAKVEKIEDKTGDKIADGITSTTNDGIAASKPKARSVDFLTPEQLRRKREGDRISQKHARQRTKALVEHLQARVQELELRNNSLAQDLSTASNALALSMITDTSIAHETVTDGSWSDLGKETPASTALSRTMRLDCNGIGTNGVEAALTEMIGVNYPGLDFTMWEGVSGPGFDDKAFQPNYMAIPYSNGMHRPPSLPQQPPPPPPPQAALLSPPHGLPPPTADAHLIHPYHTIAKGQHVWSTLPPHLPATCLLDEVVIDILLSRRLLESSGGNNQEFQRRNFPSIQSLLNPVLSLATSLDDTDSDAALSSSPSSPGPVTNTIVNKIIHVMTVPTLPEQIAILYVMSSVIRWLISPTESNYDAMPEWLRPTPSQLVEPHPPWVDLFVWPRGREQLCRLPQYHAQNALMSRLCNETISINWPHHPSDMILQMNGTEYVLNPIFDRHIKNVSNWTIGKEVVEA</sequence>
<comment type="caution">
    <text evidence="3">The sequence shown here is derived from an EMBL/GenBank/DDBJ whole genome shotgun (WGS) entry which is preliminary data.</text>
</comment>
<organism evidence="3 4">
    <name type="scientific">Sporothrix curviconia</name>
    <dbReference type="NCBI Taxonomy" id="1260050"/>
    <lineage>
        <taxon>Eukaryota</taxon>
        <taxon>Fungi</taxon>
        <taxon>Dikarya</taxon>
        <taxon>Ascomycota</taxon>
        <taxon>Pezizomycotina</taxon>
        <taxon>Sordariomycetes</taxon>
        <taxon>Sordariomycetidae</taxon>
        <taxon>Ophiostomatales</taxon>
        <taxon>Ophiostomataceae</taxon>
        <taxon>Sporothrix</taxon>
    </lineage>
</organism>
<reference evidence="3 4" key="1">
    <citation type="submission" date="2024-01" db="EMBL/GenBank/DDBJ databases">
        <authorList>
            <person name="Allen C."/>
            <person name="Tagirdzhanova G."/>
        </authorList>
    </citation>
    <scope>NUCLEOTIDE SEQUENCE [LARGE SCALE GENOMIC DNA]</scope>
</reference>
<keyword evidence="4" id="KW-1185">Reference proteome</keyword>
<dbReference type="Proteomes" id="UP001642405">
    <property type="component" value="Unassembled WGS sequence"/>
</dbReference>
<evidence type="ECO:0008006" key="5">
    <source>
        <dbReference type="Google" id="ProtNLM"/>
    </source>
</evidence>
<feature type="region of interest" description="Disordered" evidence="2">
    <location>
        <begin position="26"/>
        <end position="45"/>
    </location>
</feature>
<evidence type="ECO:0000256" key="1">
    <source>
        <dbReference type="SAM" id="Coils"/>
    </source>
</evidence>
<gene>
    <name evidence="3" type="ORF">SCUCBS95973_001542</name>
</gene>
<dbReference type="SUPFAM" id="SSF57959">
    <property type="entry name" value="Leucine zipper domain"/>
    <property type="match status" value="1"/>
</dbReference>
<dbReference type="InterPro" id="IPR021833">
    <property type="entry name" value="DUF3425"/>
</dbReference>
<dbReference type="EMBL" id="CAWUHB010000005">
    <property type="protein sequence ID" value="CAK7212670.1"/>
    <property type="molecule type" value="Genomic_DNA"/>
</dbReference>
<evidence type="ECO:0000313" key="3">
    <source>
        <dbReference type="EMBL" id="CAK7212670.1"/>
    </source>
</evidence>
<feature type="coiled-coil region" evidence="1">
    <location>
        <begin position="71"/>
        <end position="105"/>
    </location>
</feature>
<accession>A0ABP0AZF6</accession>
<evidence type="ECO:0000256" key="2">
    <source>
        <dbReference type="SAM" id="MobiDB-lite"/>
    </source>
</evidence>